<gene>
    <name evidence="1" type="ORF">O6H91_14G081500</name>
</gene>
<dbReference type="EMBL" id="CM055105">
    <property type="protein sequence ID" value="KAJ7532297.1"/>
    <property type="molecule type" value="Genomic_DNA"/>
</dbReference>
<proteinExistence type="predicted"/>
<name>A0ACC2BRI0_DIPCM</name>
<accession>A0ACC2BRI0</accession>
<organism evidence="1 2">
    <name type="scientific">Diphasiastrum complanatum</name>
    <name type="common">Issler's clubmoss</name>
    <name type="synonym">Lycopodium complanatum</name>
    <dbReference type="NCBI Taxonomy" id="34168"/>
    <lineage>
        <taxon>Eukaryota</taxon>
        <taxon>Viridiplantae</taxon>
        <taxon>Streptophyta</taxon>
        <taxon>Embryophyta</taxon>
        <taxon>Tracheophyta</taxon>
        <taxon>Lycopodiopsida</taxon>
        <taxon>Lycopodiales</taxon>
        <taxon>Lycopodiaceae</taxon>
        <taxon>Lycopodioideae</taxon>
        <taxon>Diphasiastrum</taxon>
    </lineage>
</organism>
<protein>
    <submittedName>
        <fullName evidence="1">Uncharacterized protein</fullName>
    </submittedName>
</protein>
<evidence type="ECO:0000313" key="1">
    <source>
        <dbReference type="EMBL" id="KAJ7532297.1"/>
    </source>
</evidence>
<dbReference type="Proteomes" id="UP001162992">
    <property type="component" value="Chromosome 14"/>
</dbReference>
<keyword evidence="2" id="KW-1185">Reference proteome</keyword>
<sequence>MGEHAANGTVAAADEATDREPEHELESRVQDLLHKCKALQDLASAHSLRVRVEAQALSQQALSLDSQIKRLRKELVSSLQSDEGNHELAEKVEVDLCRARSMIYEGDVAALLPHKSNGVFLRLLLGPVNVRAERNDVRLKVKEEYNTYRDTTALLFLAFPSLLLLFRNNLWNGCFPALPVQVYEVWLLFFYTSLALRENILRINGSDIRPWWVYHHYFAMLTSIVALTWRVQGEPNCIQKQHGLRLFLGWAALQGVAMLLQNRYQRQRLYTRIALGKAGRMDVVWGETAGVKGQLWMLYPLLFTLQGFEFFLGLLLLRNSIKEYVSEWQRLVCGLLLLLMAVGNFSNTIATVAAKERIKTKVKEKGKQMLQSISSTNHANKKQS</sequence>
<comment type="caution">
    <text evidence="1">The sequence shown here is derived from an EMBL/GenBank/DDBJ whole genome shotgun (WGS) entry which is preliminary data.</text>
</comment>
<evidence type="ECO:0000313" key="2">
    <source>
        <dbReference type="Proteomes" id="UP001162992"/>
    </source>
</evidence>
<reference evidence="2" key="1">
    <citation type="journal article" date="2024" name="Proc. Natl. Acad. Sci. U.S.A.">
        <title>Extraordinary preservation of gene collinearity over three hundred million years revealed in homosporous lycophytes.</title>
        <authorList>
            <person name="Li C."/>
            <person name="Wickell D."/>
            <person name="Kuo L.Y."/>
            <person name="Chen X."/>
            <person name="Nie B."/>
            <person name="Liao X."/>
            <person name="Peng D."/>
            <person name="Ji J."/>
            <person name="Jenkins J."/>
            <person name="Williams M."/>
            <person name="Shu S."/>
            <person name="Plott C."/>
            <person name="Barry K."/>
            <person name="Rajasekar S."/>
            <person name="Grimwood J."/>
            <person name="Han X."/>
            <person name="Sun S."/>
            <person name="Hou Z."/>
            <person name="He W."/>
            <person name="Dai G."/>
            <person name="Sun C."/>
            <person name="Schmutz J."/>
            <person name="Leebens-Mack J.H."/>
            <person name="Li F.W."/>
            <person name="Wang L."/>
        </authorList>
    </citation>
    <scope>NUCLEOTIDE SEQUENCE [LARGE SCALE GENOMIC DNA]</scope>
    <source>
        <strain evidence="2">cv. PW_Plant_1</strain>
    </source>
</reference>